<feature type="domain" description="YiaAB two helix" evidence="2">
    <location>
        <begin position="16"/>
        <end position="59"/>
    </location>
</feature>
<dbReference type="AlphaFoldDB" id="D4BII3"/>
<evidence type="ECO:0000313" key="3">
    <source>
        <dbReference type="EMBL" id="EFE06227.1"/>
    </source>
</evidence>
<feature type="transmembrane region" description="Helical" evidence="1">
    <location>
        <begin position="39"/>
        <end position="58"/>
    </location>
</feature>
<feature type="transmembrane region" description="Helical" evidence="1">
    <location>
        <begin position="99"/>
        <end position="117"/>
    </location>
</feature>
<dbReference type="HOGENOM" id="CLU_123353_1_0_6"/>
<dbReference type="GO" id="GO:0005886">
    <property type="term" value="C:plasma membrane"/>
    <property type="evidence" value="ECO:0007669"/>
    <property type="project" value="TreeGrafter"/>
</dbReference>
<dbReference type="NCBIfam" id="NF008492">
    <property type="entry name" value="PRK11403.1"/>
    <property type="match status" value="1"/>
</dbReference>
<dbReference type="InterPro" id="IPR038972">
    <property type="entry name" value="YiaA-like"/>
</dbReference>
<evidence type="ECO:0000256" key="1">
    <source>
        <dbReference type="SAM" id="Phobius"/>
    </source>
</evidence>
<feature type="transmembrane region" description="Helical" evidence="1">
    <location>
        <begin position="70"/>
        <end position="93"/>
    </location>
</feature>
<dbReference type="eggNOG" id="COG4682">
    <property type="taxonomic scope" value="Bacteria"/>
</dbReference>
<dbReference type="EMBL" id="ABWL02000023">
    <property type="protein sequence ID" value="EFE06227.1"/>
    <property type="molecule type" value="Genomic_DNA"/>
</dbReference>
<keyword evidence="1" id="KW-1133">Transmembrane helix</keyword>
<protein>
    <submittedName>
        <fullName evidence="3">YiaA/B two helix domain protein</fullName>
    </submittedName>
</protein>
<evidence type="ECO:0000313" key="4">
    <source>
        <dbReference type="Proteomes" id="UP000003880"/>
    </source>
</evidence>
<reference evidence="3 4" key="1">
    <citation type="submission" date="2010-02" db="EMBL/GenBank/DDBJ databases">
        <authorList>
            <person name="Weinstock G."/>
            <person name="Sodergren E."/>
            <person name="Clifton S."/>
            <person name="Fulton L."/>
            <person name="Fulton B."/>
            <person name="Courtney L."/>
            <person name="Fronick C."/>
            <person name="Harrison M."/>
            <person name="Strong C."/>
            <person name="Farmer C."/>
            <person name="Delahaunty K."/>
            <person name="Markovic C."/>
            <person name="Hall O."/>
            <person name="Minx P."/>
            <person name="Tomlinson C."/>
            <person name="Mitreva M."/>
            <person name="Nelson J."/>
            <person name="Hou S."/>
            <person name="Wollam A."/>
            <person name="Pepin K.H."/>
            <person name="Johnson M."/>
            <person name="Bhonagiri V."/>
            <person name="Zhang X."/>
            <person name="Suruliraj S."/>
            <person name="Warren W."/>
            <person name="Chinwalla A."/>
            <person name="Mardis E.R."/>
            <person name="Wilson R.K."/>
        </authorList>
    </citation>
    <scope>NUCLEOTIDE SEQUENCE [LARGE SCALE GENOMIC DNA]</scope>
    <source>
        <strain evidence="3 4">ATCC 29220</strain>
    </source>
</reference>
<evidence type="ECO:0000259" key="2">
    <source>
        <dbReference type="Pfam" id="PF05360"/>
    </source>
</evidence>
<accession>D4BII3</accession>
<comment type="caution">
    <text evidence="3">The sequence shown here is derived from an EMBL/GenBank/DDBJ whole genome shotgun (WGS) entry which is preliminary data.</text>
</comment>
<feature type="transmembrane region" description="Helical" evidence="1">
    <location>
        <begin position="12"/>
        <end position="33"/>
    </location>
</feature>
<proteinExistence type="predicted"/>
<gene>
    <name evidence="3" type="ORF">CIT292_10350</name>
</gene>
<keyword evidence="1" id="KW-0472">Membrane</keyword>
<keyword evidence="1" id="KW-0812">Transmembrane</keyword>
<dbReference type="InterPro" id="IPR008024">
    <property type="entry name" value="YiaAB"/>
</dbReference>
<name>D4BII3_9ENTR</name>
<dbReference type="Proteomes" id="UP000003880">
    <property type="component" value="Unassembled WGS sequence"/>
</dbReference>
<dbReference type="PANTHER" id="PTHR37290">
    <property type="entry name" value="INNER MEMBRANE PROTEIN YIAA-RELATED"/>
    <property type="match status" value="1"/>
</dbReference>
<dbReference type="GO" id="GO:0006974">
    <property type="term" value="P:DNA damage response"/>
    <property type="evidence" value="ECO:0007669"/>
    <property type="project" value="TreeGrafter"/>
</dbReference>
<dbReference type="Pfam" id="PF05360">
    <property type="entry name" value="YiaAB"/>
    <property type="match status" value="1"/>
</dbReference>
<dbReference type="PANTHER" id="PTHR37290:SF2">
    <property type="entry name" value="INNER MEMBRANE PROTEIN YIAB"/>
    <property type="match status" value="1"/>
</dbReference>
<sequence length="128" mass="14410">MMDKESPMKTTRLLPWILFFSGMLIYVTGLWWACPLLSGKGYFLGVLMTGMFVTYAYQRAENLDQNDERFASVCQMVALITVGLLLVGVWNAPLAPIEIGLYPAAFFVCLIGQVLLLRPRQNEQNGEL</sequence>
<organism evidence="3 4">
    <name type="scientific">Citrobacter youngae ATCC 29220</name>
    <dbReference type="NCBI Taxonomy" id="500640"/>
    <lineage>
        <taxon>Bacteria</taxon>
        <taxon>Pseudomonadati</taxon>
        <taxon>Pseudomonadota</taxon>
        <taxon>Gammaproteobacteria</taxon>
        <taxon>Enterobacterales</taxon>
        <taxon>Enterobacteriaceae</taxon>
        <taxon>Citrobacter</taxon>
        <taxon>Citrobacter freundii complex</taxon>
    </lineage>
</organism>